<dbReference type="RefSeq" id="WP_317505682.1">
    <property type="nucleotide sequence ID" value="NZ_JAWLKI010000040.1"/>
</dbReference>
<proteinExistence type="inferred from homology"/>
<feature type="domain" description="ParB-like N-terminal" evidence="4">
    <location>
        <begin position="36"/>
        <end position="139"/>
    </location>
</feature>
<organism evidence="5 6">
    <name type="scientific">Gordonia amicalis</name>
    <dbReference type="NCBI Taxonomy" id="89053"/>
    <lineage>
        <taxon>Bacteria</taxon>
        <taxon>Bacillati</taxon>
        <taxon>Actinomycetota</taxon>
        <taxon>Actinomycetes</taxon>
        <taxon>Mycobacteriales</taxon>
        <taxon>Gordoniaceae</taxon>
        <taxon>Gordonia</taxon>
    </lineage>
</organism>
<accession>A0ABU4DJS0</accession>
<comment type="caution">
    <text evidence="5">The sequence shown here is derived from an EMBL/GenBank/DDBJ whole genome shotgun (WGS) entry which is preliminary data.</text>
</comment>
<name>A0ABU4DJS0_9ACTN</name>
<comment type="similarity">
    <text evidence="1">Belongs to the ParB family.</text>
</comment>
<dbReference type="PANTHER" id="PTHR33375">
    <property type="entry name" value="CHROMOSOME-PARTITIONING PROTEIN PARB-RELATED"/>
    <property type="match status" value="1"/>
</dbReference>
<dbReference type="Proteomes" id="UP001185779">
    <property type="component" value="Unassembled WGS sequence"/>
</dbReference>
<dbReference type="InterPro" id="IPR004437">
    <property type="entry name" value="ParB/RepB/Spo0J"/>
</dbReference>
<keyword evidence="2" id="KW-0159">Chromosome partition</keyword>
<dbReference type="InterPro" id="IPR036086">
    <property type="entry name" value="ParB/Sulfiredoxin_sf"/>
</dbReference>
<dbReference type="Pfam" id="PF02195">
    <property type="entry name" value="ParB_N"/>
    <property type="match status" value="1"/>
</dbReference>
<dbReference type="EMBL" id="JAWLKI010000040">
    <property type="protein sequence ID" value="MDV6309990.1"/>
    <property type="molecule type" value="Genomic_DNA"/>
</dbReference>
<evidence type="ECO:0000313" key="5">
    <source>
        <dbReference type="EMBL" id="MDV6309990.1"/>
    </source>
</evidence>
<protein>
    <submittedName>
        <fullName evidence="5">ParB/RepB/Spo0J family partition protein</fullName>
    </submittedName>
</protein>
<sequence length="288" mass="31859">MARKNGGRVDLSSLASSVGVNSTVDPTAAVDGIYRSNVRIDELAPNPRNPRSDLGDLADLESIRDRQLQPATAISRSAWLRLYPEDQDVIRDAQYVIVNGCRRLAAARKFGREGLDMVIRDGLAADKATLLWAAIAENLERQDFDVIEEAHAVEAMVAELGSAKAAAERLNRTEGWVSQRRTLLQLDPELQAKLRSGELAVRHARTLAKVPMEEQVAAWQAANEKREKTTEQGEGGSKQARTPEHSSAAMKRALKRFKAEPRTVAIAIREVWPPEDIDALIEQLRDRG</sequence>
<gene>
    <name evidence="5" type="ORF">R3P94_22260</name>
</gene>
<dbReference type="SUPFAM" id="SSF109709">
    <property type="entry name" value="KorB DNA-binding domain-like"/>
    <property type="match status" value="1"/>
</dbReference>
<reference evidence="5 6" key="1">
    <citation type="submission" date="2023-10" db="EMBL/GenBank/DDBJ databases">
        <title>Development of a sustainable strategy for remediation of hydrocarbon-contaminated territories based on the waste exchange concept.</title>
        <authorList>
            <person name="Krivoruchko A."/>
        </authorList>
    </citation>
    <scope>NUCLEOTIDE SEQUENCE [LARGE SCALE GENOMIC DNA]</scope>
    <source>
        <strain evidence="5 6">IEGM 1266</strain>
    </source>
</reference>
<evidence type="ECO:0000256" key="3">
    <source>
        <dbReference type="SAM" id="MobiDB-lite"/>
    </source>
</evidence>
<keyword evidence="6" id="KW-1185">Reference proteome</keyword>
<dbReference type="SMART" id="SM00470">
    <property type="entry name" value="ParB"/>
    <property type="match status" value="1"/>
</dbReference>
<evidence type="ECO:0000256" key="1">
    <source>
        <dbReference type="ARBA" id="ARBA00006295"/>
    </source>
</evidence>
<feature type="region of interest" description="Disordered" evidence="3">
    <location>
        <begin position="220"/>
        <end position="255"/>
    </location>
</feature>
<dbReference type="SUPFAM" id="SSF110849">
    <property type="entry name" value="ParB/Sulfiredoxin"/>
    <property type="match status" value="1"/>
</dbReference>
<evidence type="ECO:0000256" key="2">
    <source>
        <dbReference type="ARBA" id="ARBA00022829"/>
    </source>
</evidence>
<dbReference type="PANTHER" id="PTHR33375:SF1">
    <property type="entry name" value="CHROMOSOME-PARTITIONING PROTEIN PARB-RELATED"/>
    <property type="match status" value="1"/>
</dbReference>
<dbReference type="InterPro" id="IPR050336">
    <property type="entry name" value="Chromosome_partition/occlusion"/>
</dbReference>
<dbReference type="InterPro" id="IPR003115">
    <property type="entry name" value="ParB_N"/>
</dbReference>
<dbReference type="NCBIfam" id="TIGR00180">
    <property type="entry name" value="parB_part"/>
    <property type="match status" value="1"/>
</dbReference>
<dbReference type="Pfam" id="PF17762">
    <property type="entry name" value="HTH_ParB"/>
    <property type="match status" value="1"/>
</dbReference>
<dbReference type="Gene3D" id="1.10.10.2830">
    <property type="match status" value="1"/>
</dbReference>
<evidence type="ECO:0000259" key="4">
    <source>
        <dbReference type="SMART" id="SM00470"/>
    </source>
</evidence>
<dbReference type="InterPro" id="IPR041468">
    <property type="entry name" value="HTH_ParB/Spo0J"/>
</dbReference>
<evidence type="ECO:0000313" key="6">
    <source>
        <dbReference type="Proteomes" id="UP001185779"/>
    </source>
</evidence>